<comment type="cofactor">
    <cofactor evidence="3">
        <name>[4Fe-4S] cluster</name>
        <dbReference type="ChEBI" id="CHEBI:49883"/>
    </cofactor>
</comment>
<feature type="domain" description="4-hydroxyphenylacetate decarboxylase small gamma subunit C-terminal" evidence="14">
    <location>
        <begin position="43"/>
        <end position="82"/>
    </location>
</feature>
<dbReference type="AlphaFoldDB" id="A0A415E160"/>
<dbReference type="Proteomes" id="UP000284841">
    <property type="component" value="Unassembled WGS sequence"/>
</dbReference>
<dbReference type="Pfam" id="PF18671">
    <property type="entry name" value="4HPAD_g_N"/>
    <property type="match status" value="1"/>
</dbReference>
<name>A0A415E160_9FIRM</name>
<dbReference type="EC" id="4.1.1.83" evidence="5"/>
<dbReference type="RefSeq" id="WP_118335823.1">
    <property type="nucleotide sequence ID" value="NZ_AP025567.1"/>
</dbReference>
<organism evidence="16 17">
    <name type="scientific">Emergencia timonensis</name>
    <dbReference type="NCBI Taxonomy" id="1776384"/>
    <lineage>
        <taxon>Bacteria</taxon>
        <taxon>Bacillati</taxon>
        <taxon>Bacillota</taxon>
        <taxon>Clostridia</taxon>
        <taxon>Peptostreptococcales</taxon>
        <taxon>Anaerovoracaceae</taxon>
        <taxon>Emergencia</taxon>
    </lineage>
</organism>
<dbReference type="NCBIfam" id="NF033716">
    <property type="entry name" value="glycyl_HPDL_Sma"/>
    <property type="match status" value="1"/>
</dbReference>
<keyword evidence="8" id="KW-0479">Metal-binding</keyword>
<protein>
    <recommendedName>
        <fullName evidence="6">4-hydroxyphenylacetate decarboxylase small subunit</fullName>
        <ecNumber evidence="5">4.1.1.83</ecNumber>
    </recommendedName>
    <alternativeName>
        <fullName evidence="12">4-hydroxyphenylacetate decarboxylase gamma subunit</fullName>
    </alternativeName>
    <alternativeName>
        <fullName evidence="13">p-hydroxyphenylacetate decarboxylase small subunit</fullName>
    </alternativeName>
</protein>
<evidence type="ECO:0000313" key="17">
    <source>
        <dbReference type="Proteomes" id="UP000284841"/>
    </source>
</evidence>
<evidence type="ECO:0000256" key="6">
    <source>
        <dbReference type="ARBA" id="ARBA00013463"/>
    </source>
</evidence>
<evidence type="ECO:0000259" key="15">
    <source>
        <dbReference type="Pfam" id="PF18671"/>
    </source>
</evidence>
<keyword evidence="17" id="KW-1185">Reference proteome</keyword>
<dbReference type="GO" id="GO:0051539">
    <property type="term" value="F:4 iron, 4 sulfur cluster binding"/>
    <property type="evidence" value="ECO:0007669"/>
    <property type="project" value="UniProtKB-KW"/>
</dbReference>
<keyword evidence="11" id="KW-0456">Lyase</keyword>
<evidence type="ECO:0000256" key="10">
    <source>
        <dbReference type="ARBA" id="ARBA00023014"/>
    </source>
</evidence>
<reference evidence="16 17" key="1">
    <citation type="submission" date="2018-08" db="EMBL/GenBank/DDBJ databases">
        <title>A genome reference for cultivated species of the human gut microbiota.</title>
        <authorList>
            <person name="Zou Y."/>
            <person name="Xue W."/>
            <person name="Luo G."/>
        </authorList>
    </citation>
    <scope>NUCLEOTIDE SEQUENCE [LARGE SCALE GENOMIC DNA]</scope>
    <source>
        <strain evidence="16 17">AM07-24</strain>
    </source>
</reference>
<dbReference type="EMBL" id="QRMS01000003">
    <property type="protein sequence ID" value="RHJ87313.1"/>
    <property type="molecule type" value="Genomic_DNA"/>
</dbReference>
<evidence type="ECO:0000256" key="11">
    <source>
        <dbReference type="ARBA" id="ARBA00023239"/>
    </source>
</evidence>
<comment type="similarity">
    <text evidence="4">Belongs to the HPA decarboxylase small subunit family.</text>
</comment>
<keyword evidence="7" id="KW-0004">4Fe-4S</keyword>
<evidence type="ECO:0000256" key="7">
    <source>
        <dbReference type="ARBA" id="ARBA00022485"/>
    </source>
</evidence>
<dbReference type="STRING" id="1776384.GCA_900086585_00786"/>
<feature type="domain" description="4-hydroxyphenylacetate decarboxylase small gamma subunit N-terminal" evidence="15">
    <location>
        <begin position="5"/>
        <end position="34"/>
    </location>
</feature>
<dbReference type="InterPro" id="IPR040923">
    <property type="entry name" value="HpdC_C"/>
</dbReference>
<evidence type="ECO:0000313" key="16">
    <source>
        <dbReference type="EMBL" id="RHJ87313.1"/>
    </source>
</evidence>
<evidence type="ECO:0000256" key="9">
    <source>
        <dbReference type="ARBA" id="ARBA00023004"/>
    </source>
</evidence>
<dbReference type="InterPro" id="IPR053727">
    <property type="entry name" value="HPA_decarboxylase_ss_sf"/>
</dbReference>
<dbReference type="GO" id="GO:0046872">
    <property type="term" value="F:metal ion binding"/>
    <property type="evidence" value="ECO:0007669"/>
    <property type="project" value="UniProtKB-KW"/>
</dbReference>
<gene>
    <name evidence="16" type="ORF">DW099_11480</name>
</gene>
<evidence type="ECO:0000256" key="2">
    <source>
        <dbReference type="ARBA" id="ARBA00001088"/>
    </source>
</evidence>
<evidence type="ECO:0000256" key="1">
    <source>
        <dbReference type="ARBA" id="ARBA00000127"/>
    </source>
</evidence>
<dbReference type="Gene3D" id="2.20.70.100">
    <property type="match status" value="2"/>
</dbReference>
<comment type="catalytic activity">
    <reaction evidence="2">
        <text>3,4-dihydroxyphenylacetate + H(+) = 4-methylcatechol + CO2</text>
        <dbReference type="Rhea" id="RHEA:62556"/>
        <dbReference type="ChEBI" id="CHEBI:15378"/>
        <dbReference type="ChEBI" id="CHEBI:16526"/>
        <dbReference type="ChEBI" id="CHEBI:17254"/>
        <dbReference type="ChEBI" id="CHEBI:17612"/>
        <dbReference type="EC" id="4.1.1.83"/>
    </reaction>
    <physiologicalReaction direction="left-to-right" evidence="2">
        <dbReference type="Rhea" id="RHEA:62557"/>
    </physiologicalReaction>
</comment>
<proteinExistence type="inferred from homology"/>
<keyword evidence="9" id="KW-0408">Iron</keyword>
<evidence type="ECO:0000259" key="14">
    <source>
        <dbReference type="Pfam" id="PF18524"/>
    </source>
</evidence>
<evidence type="ECO:0000256" key="13">
    <source>
        <dbReference type="ARBA" id="ARBA00032959"/>
    </source>
</evidence>
<evidence type="ECO:0000256" key="3">
    <source>
        <dbReference type="ARBA" id="ARBA00001966"/>
    </source>
</evidence>
<comment type="caution">
    <text evidence="16">The sequence shown here is derived from an EMBL/GenBank/DDBJ whole genome shotgun (WGS) entry which is preliminary data.</text>
</comment>
<dbReference type="Pfam" id="PF18524">
    <property type="entry name" value="HPIP_like"/>
    <property type="match status" value="1"/>
</dbReference>
<evidence type="ECO:0000256" key="4">
    <source>
        <dbReference type="ARBA" id="ARBA00008904"/>
    </source>
</evidence>
<evidence type="ECO:0000256" key="12">
    <source>
        <dbReference type="ARBA" id="ARBA00029987"/>
    </source>
</evidence>
<sequence length="89" mass="10025">MEKCKHNDCLNCESVDVMKGLCLLDEQFVPFDGDGCPRFVRKPKCKFCRNYEAGEEADMGVCGGLGAPYWISGEMIAKTCESYVEKRDE</sequence>
<keyword evidence="10" id="KW-0411">Iron-sulfur</keyword>
<dbReference type="InterPro" id="IPR041125">
    <property type="entry name" value="4HPAD_g_N"/>
</dbReference>
<evidence type="ECO:0000256" key="5">
    <source>
        <dbReference type="ARBA" id="ARBA00012283"/>
    </source>
</evidence>
<evidence type="ECO:0000256" key="8">
    <source>
        <dbReference type="ARBA" id="ARBA00022723"/>
    </source>
</evidence>
<accession>A0A415E160</accession>
<dbReference type="GO" id="GO:0043722">
    <property type="term" value="F:4-hydroxyphenylacetate decarboxylase activity"/>
    <property type="evidence" value="ECO:0007669"/>
    <property type="project" value="UniProtKB-EC"/>
</dbReference>
<comment type="catalytic activity">
    <reaction evidence="1">
        <text>4-hydroxyphenylacetate + H(+) = 4-methylphenol + CO2</text>
        <dbReference type="Rhea" id="RHEA:22732"/>
        <dbReference type="ChEBI" id="CHEBI:15378"/>
        <dbReference type="ChEBI" id="CHEBI:16526"/>
        <dbReference type="ChEBI" id="CHEBI:17847"/>
        <dbReference type="ChEBI" id="CHEBI:48999"/>
        <dbReference type="EC" id="4.1.1.83"/>
    </reaction>
    <physiologicalReaction direction="left-to-right" evidence="1">
        <dbReference type="Rhea" id="RHEA:22733"/>
    </physiologicalReaction>
</comment>